<accession>A0ACC2GCH1</accession>
<reference evidence="1" key="1">
    <citation type="submission" date="2021-05" db="EMBL/GenBank/DDBJ databases">
        <authorList>
            <person name="Pan Q."/>
            <person name="Jouanno E."/>
            <person name="Zahm M."/>
            <person name="Klopp C."/>
            <person name="Cabau C."/>
            <person name="Louis A."/>
            <person name="Berthelot C."/>
            <person name="Parey E."/>
            <person name="Roest Crollius H."/>
            <person name="Montfort J."/>
            <person name="Robinson-Rechavi M."/>
            <person name="Bouchez O."/>
            <person name="Lampietro C."/>
            <person name="Lopez Roques C."/>
            <person name="Donnadieu C."/>
            <person name="Postlethwait J."/>
            <person name="Bobe J."/>
            <person name="Dillon D."/>
            <person name="Chandos A."/>
            <person name="von Hippel F."/>
            <person name="Guiguen Y."/>
        </authorList>
    </citation>
    <scope>NUCLEOTIDE SEQUENCE</scope>
    <source>
        <strain evidence="1">YG-Jan2019</strain>
    </source>
</reference>
<organism evidence="1 2">
    <name type="scientific">Dallia pectoralis</name>
    <name type="common">Alaska blackfish</name>
    <dbReference type="NCBI Taxonomy" id="75939"/>
    <lineage>
        <taxon>Eukaryota</taxon>
        <taxon>Metazoa</taxon>
        <taxon>Chordata</taxon>
        <taxon>Craniata</taxon>
        <taxon>Vertebrata</taxon>
        <taxon>Euteleostomi</taxon>
        <taxon>Actinopterygii</taxon>
        <taxon>Neopterygii</taxon>
        <taxon>Teleostei</taxon>
        <taxon>Protacanthopterygii</taxon>
        <taxon>Esociformes</taxon>
        <taxon>Umbridae</taxon>
        <taxon>Dallia</taxon>
    </lineage>
</organism>
<keyword evidence="2" id="KW-1185">Reference proteome</keyword>
<dbReference type="EMBL" id="CM055742">
    <property type="protein sequence ID" value="KAJ8001293.1"/>
    <property type="molecule type" value="Genomic_DNA"/>
</dbReference>
<comment type="caution">
    <text evidence="1">The sequence shown here is derived from an EMBL/GenBank/DDBJ whole genome shotgun (WGS) entry which is preliminary data.</text>
</comment>
<evidence type="ECO:0000313" key="2">
    <source>
        <dbReference type="Proteomes" id="UP001157502"/>
    </source>
</evidence>
<gene>
    <name evidence="1" type="ORF">DPEC_G00192820</name>
</gene>
<evidence type="ECO:0000313" key="1">
    <source>
        <dbReference type="EMBL" id="KAJ8001293.1"/>
    </source>
</evidence>
<sequence>MNHVSIPYHPASVHGMQLPTRQEAFSTILQENPIAEPHHPEEDMPLITELANLTLKKLRKRTSVMD</sequence>
<protein>
    <submittedName>
        <fullName evidence="1">Uncharacterized protein</fullName>
    </submittedName>
</protein>
<proteinExistence type="predicted"/>
<dbReference type="Proteomes" id="UP001157502">
    <property type="component" value="Chromosome 15"/>
</dbReference>
<name>A0ACC2GCH1_DALPE</name>